<dbReference type="EMBL" id="JABFBC010000001">
    <property type="protein sequence ID" value="NNU80831.1"/>
    <property type="molecule type" value="Genomic_DNA"/>
</dbReference>
<gene>
    <name evidence="1" type="ORF">HMH01_10315</name>
</gene>
<accession>A0A849L3U7</accession>
<sequence length="78" mass="8544">MQSNYANPQASQGKPDFRGIGHSLLKALAYPVEILSSLQHAAAQAREAQRLVSMTDAELAQIGLKREDIVTHLFGRRA</sequence>
<reference evidence="1 2" key="1">
    <citation type="submission" date="2020-05" db="EMBL/GenBank/DDBJ databases">
        <title>Gimesia benthica sp. nov., a novel planctomycete isolated from a deep-sea water sample of the Northwest Indian Ocean.</title>
        <authorList>
            <person name="Wang J."/>
            <person name="Ruan C."/>
            <person name="Song L."/>
            <person name="Zhu Y."/>
            <person name="Li A."/>
            <person name="Zheng X."/>
            <person name="Wang L."/>
            <person name="Lu Z."/>
            <person name="Huang Y."/>
            <person name="Du W."/>
            <person name="Zhou Y."/>
            <person name="Huang L."/>
            <person name="Dai X."/>
        </authorList>
    </citation>
    <scope>NUCLEOTIDE SEQUENCE [LARGE SCALE GENOMIC DNA]</scope>
    <source>
        <strain evidence="1 2">YYQ-30</strain>
    </source>
</reference>
<protein>
    <recommendedName>
        <fullName evidence="3">DUF1127 domain-containing protein</fullName>
    </recommendedName>
</protein>
<evidence type="ECO:0000313" key="1">
    <source>
        <dbReference type="EMBL" id="NNU80831.1"/>
    </source>
</evidence>
<evidence type="ECO:0008006" key="3">
    <source>
        <dbReference type="Google" id="ProtNLM"/>
    </source>
</evidence>
<organism evidence="1 2">
    <name type="scientific">Halovulum dunhuangense</name>
    <dbReference type="NCBI Taxonomy" id="1505036"/>
    <lineage>
        <taxon>Bacteria</taxon>
        <taxon>Pseudomonadati</taxon>
        <taxon>Pseudomonadota</taxon>
        <taxon>Alphaproteobacteria</taxon>
        <taxon>Rhodobacterales</taxon>
        <taxon>Paracoccaceae</taxon>
        <taxon>Halovulum</taxon>
    </lineage>
</organism>
<evidence type="ECO:0000313" key="2">
    <source>
        <dbReference type="Proteomes" id="UP000572377"/>
    </source>
</evidence>
<dbReference type="AlphaFoldDB" id="A0A849L3U7"/>
<keyword evidence="2" id="KW-1185">Reference proteome</keyword>
<dbReference type="RefSeq" id="WP_171324996.1">
    <property type="nucleotide sequence ID" value="NZ_JABFBC010000001.1"/>
</dbReference>
<dbReference type="Proteomes" id="UP000572377">
    <property type="component" value="Unassembled WGS sequence"/>
</dbReference>
<name>A0A849L3U7_9RHOB</name>
<proteinExistence type="predicted"/>
<comment type="caution">
    <text evidence="1">The sequence shown here is derived from an EMBL/GenBank/DDBJ whole genome shotgun (WGS) entry which is preliminary data.</text>
</comment>